<evidence type="ECO:0000259" key="3">
    <source>
        <dbReference type="Pfam" id="PF23317"/>
    </source>
</evidence>
<name>A0A0L0HFK6_SPIPD</name>
<evidence type="ECO:0000259" key="2">
    <source>
        <dbReference type="Pfam" id="PF23190"/>
    </source>
</evidence>
<dbReference type="OMA" id="LEALPYC"/>
<feature type="transmembrane region" description="Helical" evidence="1">
    <location>
        <begin position="298"/>
        <end position="317"/>
    </location>
</feature>
<keyword evidence="1" id="KW-1133">Transmembrane helix</keyword>
<dbReference type="eggNOG" id="ENOG502QTER">
    <property type="taxonomic scope" value="Eukaryota"/>
</dbReference>
<organism evidence="4 5">
    <name type="scientific">Spizellomyces punctatus (strain DAOM BR117)</name>
    <dbReference type="NCBI Taxonomy" id="645134"/>
    <lineage>
        <taxon>Eukaryota</taxon>
        <taxon>Fungi</taxon>
        <taxon>Fungi incertae sedis</taxon>
        <taxon>Chytridiomycota</taxon>
        <taxon>Chytridiomycota incertae sedis</taxon>
        <taxon>Chytridiomycetes</taxon>
        <taxon>Spizellomycetales</taxon>
        <taxon>Spizellomycetaceae</taxon>
        <taxon>Spizellomyces</taxon>
    </lineage>
</organism>
<dbReference type="PANTHER" id="PTHR35859">
    <property type="entry name" value="NONSELECTIVE CATION CHANNEL PROTEIN"/>
    <property type="match status" value="1"/>
</dbReference>
<evidence type="ECO:0000313" key="5">
    <source>
        <dbReference type="Proteomes" id="UP000053201"/>
    </source>
</evidence>
<dbReference type="GeneID" id="27688650"/>
<accession>A0A0L0HFK6</accession>
<feature type="transmembrane region" description="Helical" evidence="1">
    <location>
        <begin position="266"/>
        <end position="286"/>
    </location>
</feature>
<dbReference type="Pfam" id="PF23190">
    <property type="entry name" value="LHD_TRPY1"/>
    <property type="match status" value="1"/>
</dbReference>
<keyword evidence="5" id="KW-1185">Reference proteome</keyword>
<feature type="domain" description="Calcium channel YVC1-like C-terminal transmembrane" evidence="3">
    <location>
        <begin position="245"/>
        <end position="546"/>
    </location>
</feature>
<evidence type="ECO:0000313" key="4">
    <source>
        <dbReference type="EMBL" id="KNC99887.1"/>
    </source>
</evidence>
<dbReference type="AlphaFoldDB" id="A0A0L0HFK6"/>
<reference evidence="4 5" key="1">
    <citation type="submission" date="2009-08" db="EMBL/GenBank/DDBJ databases">
        <title>The Genome Sequence of Spizellomyces punctatus strain DAOM BR117.</title>
        <authorList>
            <consortium name="The Broad Institute Genome Sequencing Platform"/>
            <person name="Russ C."/>
            <person name="Cuomo C."/>
            <person name="Shea T."/>
            <person name="Young S.K."/>
            <person name="Zeng Q."/>
            <person name="Koehrsen M."/>
            <person name="Haas B."/>
            <person name="Borodovsky M."/>
            <person name="Guigo R."/>
            <person name="Alvarado L."/>
            <person name="Berlin A."/>
            <person name="Bochicchio J."/>
            <person name="Borenstein D."/>
            <person name="Chapman S."/>
            <person name="Chen Z."/>
            <person name="Engels R."/>
            <person name="Freedman E."/>
            <person name="Gellesch M."/>
            <person name="Goldberg J."/>
            <person name="Griggs A."/>
            <person name="Gujja S."/>
            <person name="Heiman D."/>
            <person name="Hepburn T."/>
            <person name="Howarth C."/>
            <person name="Jen D."/>
            <person name="Larson L."/>
            <person name="Lewis B."/>
            <person name="Mehta T."/>
            <person name="Park D."/>
            <person name="Pearson M."/>
            <person name="Roberts A."/>
            <person name="Saif S."/>
            <person name="Shenoy N."/>
            <person name="Sisk P."/>
            <person name="Stolte C."/>
            <person name="Sykes S."/>
            <person name="Thomson T."/>
            <person name="Walk T."/>
            <person name="White J."/>
            <person name="Yandava C."/>
            <person name="Burger G."/>
            <person name="Gray M.W."/>
            <person name="Holland P.W.H."/>
            <person name="King N."/>
            <person name="Lang F.B.F."/>
            <person name="Roger A.J."/>
            <person name="Ruiz-Trillo I."/>
            <person name="Lander E."/>
            <person name="Nusbaum C."/>
        </authorList>
    </citation>
    <scope>NUCLEOTIDE SEQUENCE [LARGE SCALE GENOMIC DNA]</scope>
    <source>
        <strain evidence="4 5">DAOM BR117</strain>
    </source>
</reference>
<protein>
    <submittedName>
        <fullName evidence="4">Uncharacterized protein</fullName>
    </submittedName>
</protein>
<sequence>MALFRPTFDDAVVEPLLPDPDPSCPLDEPWEGSFRYVRNELINYVRTLICNSVVVPVKLSHILRSTEKAEEITRNVIERAGRASVYVTLLVCKQFRTEAKSDHVNRTLLESRGTYAEVLAILLLAQHSSDSLDILKEILTCQWDEGRRSDEPIENALTVAIEARATHFISDGRVNNTLMAIWRGSYVYDSRLTQGLQRYPSRIQARQMTEGREERGHEGGKLQFRWWKLRVPRYQYYTSVFIYFIFLGLYTVVVNGRTITPAPAEIAMYIMVFSFLAEDVKSIFLAHRRFDALGMWNWIDYVSYFIFIVAFTFRLLSYMEPNQERQRELTDIAFNILSCSAVFVWFRTLELLDTFRNFGYLLVTVRRMLQDALHFFALIAILILGFTQAFHGLALGYGGGKPLEDPDRSSRANLPFILNMLGRSLMSDPAYDEAGYIHKFYGTILMHIFLFISYLVFMNLLIAVFNNSYDEVREKSEAEYQILLAEKILEHIQRSYEVPFLPPANLIELIFLPGLPVIGKTRGRVALEYICAALFIPEMLAIGVYEYFCPPQISDRMQPLTQTNVAFETWRLDIEVLGERSGGGDVGDGVEAAHAKAVDPRRRLSAADNGRAPKDAMDRILKAVDGLDKRIARLEHDRNEEGGCHLRREDLELIADLVVQKFKMSTEG</sequence>
<keyword evidence="1" id="KW-0472">Membrane</keyword>
<dbReference type="InterPro" id="IPR056337">
    <property type="entry name" value="LHD_YVC1"/>
</dbReference>
<feature type="transmembrane region" description="Helical" evidence="1">
    <location>
        <begin position="444"/>
        <end position="465"/>
    </location>
</feature>
<dbReference type="STRING" id="645134.A0A0L0HFK6"/>
<evidence type="ECO:0000256" key="1">
    <source>
        <dbReference type="SAM" id="Phobius"/>
    </source>
</evidence>
<dbReference type="InterPro" id="IPR052971">
    <property type="entry name" value="TRP_calcium_channel"/>
</dbReference>
<feature type="transmembrane region" description="Helical" evidence="1">
    <location>
        <begin position="234"/>
        <end position="254"/>
    </location>
</feature>
<proteinExistence type="predicted"/>
<feature type="domain" description="YVC1 N-terminal linker helical" evidence="2">
    <location>
        <begin position="41"/>
        <end position="191"/>
    </location>
</feature>
<feature type="transmembrane region" description="Helical" evidence="1">
    <location>
        <begin position="526"/>
        <end position="548"/>
    </location>
</feature>
<dbReference type="RefSeq" id="XP_016607927.1">
    <property type="nucleotide sequence ID" value="XM_016753483.1"/>
</dbReference>
<feature type="transmembrane region" description="Helical" evidence="1">
    <location>
        <begin position="373"/>
        <end position="397"/>
    </location>
</feature>
<dbReference type="InParanoid" id="A0A0L0HFK6"/>
<dbReference type="OrthoDB" id="301415at2759"/>
<dbReference type="EMBL" id="KQ257457">
    <property type="protein sequence ID" value="KNC99887.1"/>
    <property type="molecule type" value="Genomic_DNA"/>
</dbReference>
<keyword evidence="1" id="KW-0812">Transmembrane</keyword>
<dbReference type="VEuPathDB" id="FungiDB:SPPG_05260"/>
<dbReference type="Pfam" id="PF23317">
    <property type="entry name" value="YVC1_C"/>
    <property type="match status" value="1"/>
</dbReference>
<gene>
    <name evidence="4" type="ORF">SPPG_05260</name>
</gene>
<dbReference type="InterPro" id="IPR056336">
    <property type="entry name" value="YVC1_C"/>
</dbReference>
<dbReference type="PANTHER" id="PTHR35859:SF4">
    <property type="entry name" value="MEMBRANE CHANNEL PROTEIN, PUTATIVE (AFU_ORTHOLOGUE AFUA_6G11300)-RELATED"/>
    <property type="match status" value="1"/>
</dbReference>
<dbReference type="Proteomes" id="UP000053201">
    <property type="component" value="Unassembled WGS sequence"/>
</dbReference>